<evidence type="ECO:0000256" key="3">
    <source>
        <dbReference type="ARBA" id="ARBA00004824"/>
    </source>
</evidence>
<keyword evidence="8 17" id="KW-0028">Amino-acid biosynthesis</keyword>
<dbReference type="PANTHER" id="PTHR42743:SF11">
    <property type="entry name" value="AMINODEOXYCHORISMATE LYASE"/>
    <property type="match status" value="1"/>
</dbReference>
<evidence type="ECO:0000256" key="12">
    <source>
        <dbReference type="ARBA" id="ARBA00048212"/>
    </source>
</evidence>
<evidence type="ECO:0000313" key="19">
    <source>
        <dbReference type="EMBL" id="KPL87926.1"/>
    </source>
</evidence>
<dbReference type="FunFam" id="3.20.10.10:FF:000002">
    <property type="entry name" value="D-alanine aminotransferase"/>
    <property type="match status" value="1"/>
</dbReference>
<organism evidence="18 20">
    <name type="scientific">Ardenticatena maritima</name>
    <dbReference type="NCBI Taxonomy" id="872965"/>
    <lineage>
        <taxon>Bacteria</taxon>
        <taxon>Bacillati</taxon>
        <taxon>Chloroflexota</taxon>
        <taxon>Ardenticatenia</taxon>
        <taxon>Ardenticatenales</taxon>
        <taxon>Ardenticatenaceae</taxon>
        <taxon>Ardenticatena</taxon>
    </lineage>
</organism>
<dbReference type="UniPathway" id="UPA00047">
    <property type="reaction ID" value="UER00058"/>
</dbReference>
<comment type="pathway">
    <text evidence="4 17">Amino-acid biosynthesis; L-valine biosynthesis; L-valine from pyruvate: step 4/4.</text>
</comment>
<dbReference type="SUPFAM" id="SSF56752">
    <property type="entry name" value="D-aminoacid aminotransferase-like PLP-dependent enzymes"/>
    <property type="match status" value="1"/>
</dbReference>
<comment type="pathway">
    <text evidence="3 17">Amino-acid biosynthesis; L-isoleucine biosynthesis; L-isoleucine from 2-oxobutanoate: step 4/4.</text>
</comment>
<evidence type="ECO:0000256" key="7">
    <source>
        <dbReference type="ARBA" id="ARBA00022576"/>
    </source>
</evidence>
<dbReference type="PROSITE" id="PS00770">
    <property type="entry name" value="AA_TRANSFER_CLASS_4"/>
    <property type="match status" value="1"/>
</dbReference>
<dbReference type="InterPro" id="IPR033939">
    <property type="entry name" value="BCAT_family"/>
</dbReference>
<reference evidence="18 20" key="1">
    <citation type="journal article" date="2015" name="Genome Announc.">
        <title>Draft Genome Sequence of a Heterotrophic Facultative Anaerobic Thermophilic Bacterium, Ardenticatena maritima Strain 110ST.</title>
        <authorList>
            <person name="Kawaichi S."/>
            <person name="Yoshida T."/>
            <person name="Sako Y."/>
            <person name="Nakamura R."/>
        </authorList>
    </citation>
    <scope>NUCLEOTIDE SEQUENCE [LARGE SCALE GENOMIC DNA]</scope>
    <source>
        <strain evidence="18 20">110S</strain>
    </source>
</reference>
<protein>
    <recommendedName>
        <fullName evidence="17">Branched-chain-amino-acid aminotransferase</fullName>
        <shortName evidence="17">BCAT</shortName>
        <ecNumber evidence="17">2.6.1.42</ecNumber>
    </recommendedName>
</protein>
<evidence type="ECO:0000256" key="2">
    <source>
        <dbReference type="ARBA" id="ARBA00003109"/>
    </source>
</evidence>
<dbReference type="GO" id="GO:0004084">
    <property type="term" value="F:branched-chain-amino-acid transaminase activity"/>
    <property type="evidence" value="ECO:0007669"/>
    <property type="project" value="UniProtKB-EC"/>
</dbReference>
<dbReference type="RefSeq" id="WP_054491758.1">
    <property type="nucleotide sequence ID" value="NZ_BBZA01000015.1"/>
</dbReference>
<dbReference type="EC" id="2.6.1.42" evidence="17"/>
<evidence type="ECO:0000256" key="13">
    <source>
        <dbReference type="ARBA" id="ARBA00048798"/>
    </source>
</evidence>
<evidence type="ECO:0000256" key="15">
    <source>
        <dbReference type="RuleBase" id="RU004106"/>
    </source>
</evidence>
<dbReference type="NCBIfam" id="TIGR01122">
    <property type="entry name" value="ilvE_I"/>
    <property type="match status" value="1"/>
</dbReference>
<evidence type="ECO:0000256" key="11">
    <source>
        <dbReference type="ARBA" id="ARBA00023304"/>
    </source>
</evidence>
<comment type="caution">
    <text evidence="18">The sequence shown here is derived from an EMBL/GenBank/DDBJ whole genome shotgun (WGS) entry which is preliminary data.</text>
</comment>
<dbReference type="Gene3D" id="3.30.470.10">
    <property type="match status" value="1"/>
</dbReference>
<evidence type="ECO:0000256" key="4">
    <source>
        <dbReference type="ARBA" id="ARBA00004931"/>
    </source>
</evidence>
<dbReference type="InterPro" id="IPR036038">
    <property type="entry name" value="Aminotransferase-like"/>
</dbReference>
<evidence type="ECO:0000256" key="16">
    <source>
        <dbReference type="RuleBase" id="RU004516"/>
    </source>
</evidence>
<comment type="catalytic activity">
    <reaction evidence="13 17">
        <text>L-isoleucine + 2-oxoglutarate = (S)-3-methyl-2-oxopentanoate + L-glutamate</text>
        <dbReference type="Rhea" id="RHEA:24801"/>
        <dbReference type="ChEBI" id="CHEBI:16810"/>
        <dbReference type="ChEBI" id="CHEBI:29985"/>
        <dbReference type="ChEBI" id="CHEBI:35146"/>
        <dbReference type="ChEBI" id="CHEBI:58045"/>
        <dbReference type="EC" id="2.6.1.42"/>
    </reaction>
</comment>
<dbReference type="PANTHER" id="PTHR42743">
    <property type="entry name" value="AMINO-ACID AMINOTRANSFERASE"/>
    <property type="match status" value="1"/>
</dbReference>
<keyword evidence="20" id="KW-1185">Reference proteome</keyword>
<dbReference type="AlphaFoldDB" id="A0A0M9UBG1"/>
<dbReference type="InterPro" id="IPR043131">
    <property type="entry name" value="BCAT-like_N"/>
</dbReference>
<dbReference type="InterPro" id="IPR005785">
    <property type="entry name" value="B_amino_transI"/>
</dbReference>
<evidence type="ECO:0000256" key="14">
    <source>
        <dbReference type="ARBA" id="ARBA00049229"/>
    </source>
</evidence>
<comment type="catalytic activity">
    <reaction evidence="12 17">
        <text>L-valine + 2-oxoglutarate = 3-methyl-2-oxobutanoate + L-glutamate</text>
        <dbReference type="Rhea" id="RHEA:24813"/>
        <dbReference type="ChEBI" id="CHEBI:11851"/>
        <dbReference type="ChEBI" id="CHEBI:16810"/>
        <dbReference type="ChEBI" id="CHEBI:29985"/>
        <dbReference type="ChEBI" id="CHEBI:57762"/>
        <dbReference type="EC" id="2.6.1.42"/>
    </reaction>
</comment>
<dbReference type="InterPro" id="IPR043132">
    <property type="entry name" value="BCAT-like_C"/>
</dbReference>
<dbReference type="InterPro" id="IPR001544">
    <property type="entry name" value="Aminotrans_IV"/>
</dbReference>
<keyword evidence="11 17" id="KW-0100">Branched-chain amino acid biosynthesis</keyword>
<evidence type="ECO:0000313" key="20">
    <source>
        <dbReference type="Proteomes" id="UP000037784"/>
    </source>
</evidence>
<dbReference type="InterPro" id="IPR018300">
    <property type="entry name" value="Aminotrans_IV_CS"/>
</dbReference>
<evidence type="ECO:0000256" key="5">
    <source>
        <dbReference type="ARBA" id="ARBA00005072"/>
    </source>
</evidence>
<keyword evidence="7 17" id="KW-0032">Aminotransferase</keyword>
<dbReference type="InterPro" id="IPR050571">
    <property type="entry name" value="Class-IV_PLP-Dep_Aminotrnsfr"/>
</dbReference>
<dbReference type="STRING" id="872965.SE16_10385"/>
<dbReference type="GO" id="GO:0009099">
    <property type="term" value="P:L-valine biosynthetic process"/>
    <property type="evidence" value="ECO:0007669"/>
    <property type="project" value="UniProtKB-UniPathway"/>
</dbReference>
<gene>
    <name evidence="17" type="primary">ilvE</name>
    <name evidence="18" type="ORF">ARMA_0237</name>
    <name evidence="19" type="ORF">SE16_10385</name>
</gene>
<reference evidence="20" key="3">
    <citation type="submission" date="2015-08" db="EMBL/GenBank/DDBJ databases">
        <title>Draft Genome Sequence of a Heterotrophic Facultative Anaerobic Bacterium Ardenticatena maritima Strain 110S.</title>
        <authorList>
            <person name="Kawaichi S."/>
            <person name="Yoshida T."/>
            <person name="Sako Y."/>
            <person name="Nakamura R."/>
        </authorList>
    </citation>
    <scope>NUCLEOTIDE SEQUENCE [LARGE SCALE GENOMIC DNA]</scope>
    <source>
        <strain evidence="20">110S</strain>
    </source>
</reference>
<sequence>MQPTDYIWMDGKLVPWEQATVHVLAHALHYGTSVFEGIRAYNTKRGPAVLALQDHTRRLFNSAKMMRMEIPYTEDEINNAILETLRANNLKSAYIRPLVFRGMNKLGVDGRGCPVQVAIATIEWGRYLGEEAIEQGVDVGVSSWRRMAPGTLMAMGKIGGQYVNSQLVAMEAHDRGFAEGIALDIYGYVSEGSGENLFLVFDGVVYTPPTGNSILMGITRKLVMQLLADLNIPVKEQVISREMLYIADELFFTGTAAEVTPIRSVDGIPVGSGRRGPITEKVQREFFGITSGEIEDRHGWLTYVYEEAPAS</sequence>
<name>A0A0M9UBG1_9CHLR</name>
<keyword evidence="9 17" id="KW-0808">Transferase</keyword>
<dbReference type="Pfam" id="PF01063">
    <property type="entry name" value="Aminotran_4"/>
    <property type="match status" value="1"/>
</dbReference>
<comment type="function">
    <text evidence="2 17">Acts on leucine, isoleucine and valine.</text>
</comment>
<dbReference type="GO" id="GO:0005829">
    <property type="term" value="C:cytosol"/>
    <property type="evidence" value="ECO:0007669"/>
    <property type="project" value="TreeGrafter"/>
</dbReference>
<reference evidence="19 21" key="2">
    <citation type="submission" date="2015-07" db="EMBL/GenBank/DDBJ databases">
        <title>Whole genome sequence of Ardenticatena maritima DSM 23922.</title>
        <authorList>
            <person name="Hemp J."/>
            <person name="Ward L.M."/>
            <person name="Pace L.A."/>
            <person name="Fischer W.W."/>
        </authorList>
    </citation>
    <scope>NUCLEOTIDE SEQUENCE [LARGE SCALE GENOMIC DNA]</scope>
    <source>
        <strain evidence="19 21">110S</strain>
    </source>
</reference>
<dbReference type="FunCoup" id="A0A0M9UBG1">
    <property type="interactions" value="335"/>
</dbReference>
<dbReference type="UniPathway" id="UPA00048">
    <property type="reaction ID" value="UER00073"/>
</dbReference>
<dbReference type="GO" id="GO:0009097">
    <property type="term" value="P:isoleucine biosynthetic process"/>
    <property type="evidence" value="ECO:0007669"/>
    <property type="project" value="UniProtKB-UniPathway"/>
</dbReference>
<evidence type="ECO:0000256" key="8">
    <source>
        <dbReference type="ARBA" id="ARBA00022605"/>
    </source>
</evidence>
<dbReference type="Gene3D" id="3.20.10.10">
    <property type="entry name" value="D-amino Acid Aminotransferase, subunit A, domain 2"/>
    <property type="match status" value="1"/>
</dbReference>
<accession>A0A0M9UBG1</accession>
<dbReference type="CDD" id="cd01557">
    <property type="entry name" value="BCAT_beta_family"/>
    <property type="match status" value="1"/>
</dbReference>
<comment type="catalytic activity">
    <reaction evidence="14 17">
        <text>L-leucine + 2-oxoglutarate = 4-methyl-2-oxopentanoate + L-glutamate</text>
        <dbReference type="Rhea" id="RHEA:18321"/>
        <dbReference type="ChEBI" id="CHEBI:16810"/>
        <dbReference type="ChEBI" id="CHEBI:17865"/>
        <dbReference type="ChEBI" id="CHEBI:29985"/>
        <dbReference type="ChEBI" id="CHEBI:57427"/>
        <dbReference type="EC" id="2.6.1.42"/>
    </reaction>
</comment>
<dbReference type="PATRIC" id="fig|872965.6.peg.2129"/>
<dbReference type="InParanoid" id="A0A0M9UBG1"/>
<dbReference type="GO" id="GO:0009098">
    <property type="term" value="P:L-leucine biosynthetic process"/>
    <property type="evidence" value="ECO:0007669"/>
    <property type="project" value="UniProtKB-UniPathway"/>
</dbReference>
<evidence type="ECO:0000313" key="18">
    <source>
        <dbReference type="EMBL" id="GAP61814.1"/>
    </source>
</evidence>
<keyword evidence="10 16" id="KW-0663">Pyridoxal phosphate</keyword>
<dbReference type="OrthoDB" id="9805628at2"/>
<dbReference type="EMBL" id="LGKN01000005">
    <property type="protein sequence ID" value="KPL87926.1"/>
    <property type="molecule type" value="Genomic_DNA"/>
</dbReference>
<evidence type="ECO:0000256" key="1">
    <source>
        <dbReference type="ARBA" id="ARBA00001933"/>
    </source>
</evidence>
<dbReference type="Proteomes" id="UP000037784">
    <property type="component" value="Unassembled WGS sequence"/>
</dbReference>
<evidence type="ECO:0000256" key="6">
    <source>
        <dbReference type="ARBA" id="ARBA00009320"/>
    </source>
</evidence>
<comment type="pathway">
    <text evidence="5 17">Amino-acid biosynthesis; L-leucine biosynthesis; L-leucine from 3-methyl-2-oxobutanoate: step 4/4.</text>
</comment>
<proteinExistence type="inferred from homology"/>
<dbReference type="NCBIfam" id="NF005146">
    <property type="entry name" value="PRK06606.1"/>
    <property type="match status" value="1"/>
</dbReference>
<comment type="cofactor">
    <cofactor evidence="1 16">
        <name>pyridoxal 5'-phosphate</name>
        <dbReference type="ChEBI" id="CHEBI:597326"/>
    </cofactor>
</comment>
<evidence type="ECO:0000256" key="17">
    <source>
        <dbReference type="RuleBase" id="RU364094"/>
    </source>
</evidence>
<dbReference type="UniPathway" id="UPA00049">
    <property type="reaction ID" value="UER00062"/>
</dbReference>
<evidence type="ECO:0000313" key="21">
    <source>
        <dbReference type="Proteomes" id="UP000050502"/>
    </source>
</evidence>
<evidence type="ECO:0000256" key="9">
    <source>
        <dbReference type="ARBA" id="ARBA00022679"/>
    </source>
</evidence>
<comment type="similarity">
    <text evidence="6 15">Belongs to the class-IV pyridoxal-phosphate-dependent aminotransferase family.</text>
</comment>
<evidence type="ECO:0000256" key="10">
    <source>
        <dbReference type="ARBA" id="ARBA00022898"/>
    </source>
</evidence>
<dbReference type="EMBL" id="BBZA01000015">
    <property type="protein sequence ID" value="GAP61814.1"/>
    <property type="molecule type" value="Genomic_DNA"/>
</dbReference>
<dbReference type="Proteomes" id="UP000050502">
    <property type="component" value="Unassembled WGS sequence"/>
</dbReference>